<feature type="region of interest" description="Disordered" evidence="1">
    <location>
        <begin position="1"/>
        <end position="43"/>
    </location>
</feature>
<reference evidence="3" key="1">
    <citation type="journal article" date="2024" name="IScience">
        <title>Strigolactones Initiate the Formation of Haustorium-like Structures in Castilleja.</title>
        <authorList>
            <person name="Buerger M."/>
            <person name="Peterson D."/>
            <person name="Chory J."/>
        </authorList>
    </citation>
    <scope>NUCLEOTIDE SEQUENCE [LARGE SCALE GENOMIC DNA]</scope>
</reference>
<gene>
    <name evidence="2" type="ORF">CASFOL_026161</name>
</gene>
<evidence type="ECO:0000313" key="2">
    <source>
        <dbReference type="EMBL" id="KAL3629849.1"/>
    </source>
</evidence>
<sequence>MTEKEEDQEVSRAAPIVIADEVGETSGVNDPDATQASKRRRTE</sequence>
<organism evidence="2 3">
    <name type="scientific">Castilleja foliolosa</name>
    <dbReference type="NCBI Taxonomy" id="1961234"/>
    <lineage>
        <taxon>Eukaryota</taxon>
        <taxon>Viridiplantae</taxon>
        <taxon>Streptophyta</taxon>
        <taxon>Embryophyta</taxon>
        <taxon>Tracheophyta</taxon>
        <taxon>Spermatophyta</taxon>
        <taxon>Magnoliopsida</taxon>
        <taxon>eudicotyledons</taxon>
        <taxon>Gunneridae</taxon>
        <taxon>Pentapetalae</taxon>
        <taxon>asterids</taxon>
        <taxon>lamiids</taxon>
        <taxon>Lamiales</taxon>
        <taxon>Orobanchaceae</taxon>
        <taxon>Pedicularideae</taxon>
        <taxon>Castillejinae</taxon>
        <taxon>Castilleja</taxon>
    </lineage>
</organism>
<dbReference type="AlphaFoldDB" id="A0ABD3CJX3"/>
<comment type="caution">
    <text evidence="2">The sequence shown here is derived from an EMBL/GenBank/DDBJ whole genome shotgun (WGS) entry which is preliminary data.</text>
</comment>
<protein>
    <submittedName>
        <fullName evidence="2">Uncharacterized protein</fullName>
    </submittedName>
</protein>
<evidence type="ECO:0000313" key="3">
    <source>
        <dbReference type="Proteomes" id="UP001632038"/>
    </source>
</evidence>
<accession>A0ABD3CJX3</accession>
<keyword evidence="3" id="KW-1185">Reference proteome</keyword>
<dbReference type="EMBL" id="JAVIJP010000033">
    <property type="protein sequence ID" value="KAL3629849.1"/>
    <property type="molecule type" value="Genomic_DNA"/>
</dbReference>
<feature type="compositionally biased region" description="Polar residues" evidence="1">
    <location>
        <begin position="26"/>
        <end position="36"/>
    </location>
</feature>
<dbReference type="Proteomes" id="UP001632038">
    <property type="component" value="Unassembled WGS sequence"/>
</dbReference>
<proteinExistence type="predicted"/>
<evidence type="ECO:0000256" key="1">
    <source>
        <dbReference type="SAM" id="MobiDB-lite"/>
    </source>
</evidence>
<name>A0ABD3CJX3_9LAMI</name>